<comment type="caution">
    <text evidence="1">The sequence shown here is derived from an EMBL/GenBank/DDBJ whole genome shotgun (WGS) entry which is preliminary data.</text>
</comment>
<name>U2YPM0_9RHOB</name>
<organism evidence="1 2">
    <name type="scientific">Limimaricola cinnabarinus LL-001</name>
    <dbReference type="NCBI Taxonomy" id="1337093"/>
    <lineage>
        <taxon>Bacteria</taxon>
        <taxon>Pseudomonadati</taxon>
        <taxon>Pseudomonadota</taxon>
        <taxon>Alphaproteobacteria</taxon>
        <taxon>Rhodobacterales</taxon>
        <taxon>Paracoccaceae</taxon>
        <taxon>Limimaricola</taxon>
    </lineage>
</organism>
<protein>
    <submittedName>
        <fullName evidence="1">Membrane lipoprotein lipid attachment site containing protein</fullName>
    </submittedName>
</protein>
<evidence type="ECO:0000313" key="1">
    <source>
        <dbReference type="EMBL" id="GAD57321.1"/>
    </source>
</evidence>
<keyword evidence="2" id="KW-1185">Reference proteome</keyword>
<dbReference type="STRING" id="1337093.MBELCI_3373"/>
<dbReference type="eggNOG" id="COG3218">
    <property type="taxonomic scope" value="Bacteria"/>
</dbReference>
<dbReference type="EMBL" id="BATB01000078">
    <property type="protein sequence ID" value="GAD57321.1"/>
    <property type="molecule type" value="Genomic_DNA"/>
</dbReference>
<gene>
    <name evidence="1" type="ORF">MBELCI_3373</name>
</gene>
<proteinExistence type="predicted"/>
<reference evidence="1" key="1">
    <citation type="journal article" date="2013" name="Genome Announc.">
        <title>Draft Genome Sequence of Loktanella cinnabarina LL-001T, Isolated from Deep-Sea Floor Sediment.</title>
        <authorList>
            <person name="Nishi S."/>
            <person name="Tsubouchi T."/>
            <person name="Takaki Y."/>
            <person name="Koyanagi R."/>
            <person name="Satoh N."/>
            <person name="Maruyama T."/>
            <person name="Hatada Y."/>
        </authorList>
    </citation>
    <scope>NUCLEOTIDE SEQUENCE [LARGE SCALE GENOMIC DNA]</scope>
    <source>
        <strain evidence="1">LL-001</strain>
    </source>
</reference>
<keyword evidence="1" id="KW-0449">Lipoprotein</keyword>
<accession>U2YPM0</accession>
<dbReference type="SUPFAM" id="SSF159594">
    <property type="entry name" value="XCC0632-like"/>
    <property type="match status" value="1"/>
</dbReference>
<dbReference type="AlphaFoldDB" id="U2YPM0"/>
<evidence type="ECO:0000313" key="2">
    <source>
        <dbReference type="Proteomes" id="UP000016566"/>
    </source>
</evidence>
<dbReference type="Gene3D" id="3.40.50.10610">
    <property type="entry name" value="ABC-type transport auxiliary lipoprotein component"/>
    <property type="match status" value="1"/>
</dbReference>
<dbReference type="Proteomes" id="UP000016566">
    <property type="component" value="Unassembled WGS sequence"/>
</dbReference>
<sequence>MVRTLSATGALRYVGRRPLGVGGDFAALTELTDFQARAEAAGPGAVINLRMIVRLVRERDATVVSTCTITAKAQAATTESGDIVDQATHAARADARRVGVPAWLRCGRGARRSGCR</sequence>